<dbReference type="Proteomes" id="UP001597183">
    <property type="component" value="Unassembled WGS sequence"/>
</dbReference>
<feature type="region of interest" description="Disordered" evidence="1">
    <location>
        <begin position="1"/>
        <end position="80"/>
    </location>
</feature>
<evidence type="ECO:0000259" key="2">
    <source>
        <dbReference type="Pfam" id="PF12770"/>
    </source>
</evidence>
<feature type="compositionally biased region" description="Pro residues" evidence="1">
    <location>
        <begin position="16"/>
        <end position="47"/>
    </location>
</feature>
<protein>
    <submittedName>
        <fullName evidence="3">CHAT domain-containing tetratricopeptide repeat protein</fullName>
    </submittedName>
</protein>
<dbReference type="Gene3D" id="1.25.40.10">
    <property type="entry name" value="Tetratricopeptide repeat domain"/>
    <property type="match status" value="1"/>
</dbReference>
<evidence type="ECO:0000256" key="1">
    <source>
        <dbReference type="SAM" id="MobiDB-lite"/>
    </source>
</evidence>
<dbReference type="InterPro" id="IPR024983">
    <property type="entry name" value="CHAT_dom"/>
</dbReference>
<reference evidence="4" key="1">
    <citation type="journal article" date="2019" name="Int. J. Syst. Evol. Microbiol.">
        <title>The Global Catalogue of Microorganisms (GCM) 10K type strain sequencing project: providing services to taxonomists for standard genome sequencing and annotation.</title>
        <authorList>
            <consortium name="The Broad Institute Genomics Platform"/>
            <consortium name="The Broad Institute Genome Sequencing Center for Infectious Disease"/>
            <person name="Wu L."/>
            <person name="Ma J."/>
        </authorList>
    </citation>
    <scope>NUCLEOTIDE SEQUENCE [LARGE SCALE GENOMIC DNA]</scope>
    <source>
        <strain evidence="4">CCM 7526</strain>
    </source>
</reference>
<sequence length="1026" mass="106146">MSTLIHPGGGDFMADPTPPAGPTPPVDRIPLPGGAPPDGDPSPPTGDPEPADGLESFDRVLTPDGLPVMEPTPAADGLPVMEPTPAADGLPVMEPTPAGDGLPVVDRVLAADDLRAVAGPVAVDAQALVDQALSGDGGRAGENGAPAGRLPEVDPVAGSADGSALLEIAAEAMRLVHIDPRVAKGQALRLRATARRAGDAGAESAAERVLGLAARESNRMRSAALHLRRAVAVADQAGLPVPAARARMTLALVRADQGDISGAVRLGEAAAVHLEGLEAARLRHQLAVVAQRRGLLEEALKEYGGALAVFRREGDLLWQAKVLNNRGVLQAYRGRSGPAEADLLRAEELYGKLGQDLAVADVRWNRGFAAGRAGQVVAALTHLAAAEEHYVGNHLSAALIMMDRCDVLLSAGLHEEAREVAAAAVRELARRRMAADLAEARLLLAAAALACGATDEARKAARLAGRAFDQQGRPGWAAVARYMLIRTDWAAGRHGPDLLRAAVAGSEELRAGGWAVAAADAALIAARCALAAGRTEEATELLRHTGRARGAGSPAAQRVSAWHAEALLRIAGGDRRGAHAALRAGLRALDEHRLTLGATELRVRAAEHGLELVRTAMDAAVADGSALALLTWAERGRAAAQQARPALPPADDGFAAEIAELRAVAADREQALAEGRDARRHSHRQAQLERSIRERTRRSGPSRAAADSGRAAGWDVPALISCLGDRALVELITVGDMMYAVVLAGGRLTRHDLGPVTAVDAEVRGLRFALHRMSLRPGGGGAGGERLDAILLGPLRDRIGDADLVIVPSGRLHGVPWRLLPACRDRTLSVAPSAAAWLRAVTAEPSGDATVLVAGPGLPGAADEISALSGRYGATSALSGADARVSAVLQAMDGAGRTHIAAHGTFRADNPQFSALRLGDGPLTVYDLEGLRKPPGLVVLSACDSGMSTVHRGDEIMGFAAALLAMGTRSVIATVAPVRDGAARDVMLRLHEHLRSGKSPATALAEAQRESGDDPAAAAYVCYGAG</sequence>
<keyword evidence="4" id="KW-1185">Reference proteome</keyword>
<evidence type="ECO:0000313" key="4">
    <source>
        <dbReference type="Proteomes" id="UP001597183"/>
    </source>
</evidence>
<dbReference type="EMBL" id="JBHTMK010000083">
    <property type="protein sequence ID" value="MFD1374421.1"/>
    <property type="molecule type" value="Genomic_DNA"/>
</dbReference>
<proteinExistence type="predicted"/>
<gene>
    <name evidence="3" type="ORF">ACFQ5G_54605</name>
</gene>
<dbReference type="RefSeq" id="WP_317794384.1">
    <property type="nucleotide sequence ID" value="NZ_AP028461.1"/>
</dbReference>
<accession>A0ABW4AW29</accession>
<feature type="domain" description="CHAT" evidence="2">
    <location>
        <begin position="784"/>
        <end position="1013"/>
    </location>
</feature>
<evidence type="ECO:0000313" key="3">
    <source>
        <dbReference type="EMBL" id="MFD1374421.1"/>
    </source>
</evidence>
<organism evidence="3 4">
    <name type="scientific">Actinoplanes sichuanensis</name>
    <dbReference type="NCBI Taxonomy" id="512349"/>
    <lineage>
        <taxon>Bacteria</taxon>
        <taxon>Bacillati</taxon>
        <taxon>Actinomycetota</taxon>
        <taxon>Actinomycetes</taxon>
        <taxon>Micromonosporales</taxon>
        <taxon>Micromonosporaceae</taxon>
        <taxon>Actinoplanes</taxon>
    </lineage>
</organism>
<dbReference type="SUPFAM" id="SSF48452">
    <property type="entry name" value="TPR-like"/>
    <property type="match status" value="1"/>
</dbReference>
<dbReference type="Pfam" id="PF12770">
    <property type="entry name" value="CHAT"/>
    <property type="match status" value="1"/>
</dbReference>
<feature type="region of interest" description="Disordered" evidence="1">
    <location>
        <begin position="672"/>
        <end position="708"/>
    </location>
</feature>
<comment type="caution">
    <text evidence="3">The sequence shown here is derived from an EMBL/GenBank/DDBJ whole genome shotgun (WGS) entry which is preliminary data.</text>
</comment>
<dbReference type="PANTHER" id="PTHR10098">
    <property type="entry name" value="RAPSYN-RELATED"/>
    <property type="match status" value="1"/>
</dbReference>
<dbReference type="Pfam" id="PF13424">
    <property type="entry name" value="TPR_12"/>
    <property type="match status" value="1"/>
</dbReference>
<name>A0ABW4AW29_9ACTN</name>
<dbReference type="InterPro" id="IPR011990">
    <property type="entry name" value="TPR-like_helical_dom_sf"/>
</dbReference>
<dbReference type="PANTHER" id="PTHR10098:SF108">
    <property type="entry name" value="TETRATRICOPEPTIDE REPEAT PROTEIN 28"/>
    <property type="match status" value="1"/>
</dbReference>